<dbReference type="STRING" id="82801.SAMN04488506_2054"/>
<dbReference type="OrthoDB" id="2164227at2"/>
<dbReference type="AlphaFoldDB" id="A0A1I5YK20"/>
<accession>A0A1I5YK20</accession>
<reference evidence="1 2" key="1">
    <citation type="submission" date="2016-10" db="EMBL/GenBank/DDBJ databases">
        <authorList>
            <person name="de Groot N.N."/>
        </authorList>
    </citation>
    <scope>NUCLEOTIDE SEQUENCE [LARGE SCALE GENOMIC DNA]</scope>
    <source>
        <strain evidence="1 2">DSM 20581</strain>
    </source>
</reference>
<evidence type="ECO:0000313" key="1">
    <source>
        <dbReference type="EMBL" id="SFQ44455.1"/>
    </source>
</evidence>
<dbReference type="Proteomes" id="UP000199136">
    <property type="component" value="Unassembled WGS sequence"/>
</dbReference>
<dbReference type="EMBL" id="FOXW01000009">
    <property type="protein sequence ID" value="SFQ44455.1"/>
    <property type="molecule type" value="Genomic_DNA"/>
</dbReference>
<gene>
    <name evidence="1" type="ORF">SAMN04488506_2054</name>
</gene>
<protein>
    <recommendedName>
        <fullName evidence="3">Lipoprotein</fullName>
    </recommendedName>
</protein>
<proteinExistence type="predicted"/>
<keyword evidence="2" id="KW-1185">Reference proteome</keyword>
<organism evidence="1 2">
    <name type="scientific">Desemzia incerta</name>
    <dbReference type="NCBI Taxonomy" id="82801"/>
    <lineage>
        <taxon>Bacteria</taxon>
        <taxon>Bacillati</taxon>
        <taxon>Bacillota</taxon>
        <taxon>Bacilli</taxon>
        <taxon>Lactobacillales</taxon>
        <taxon>Carnobacteriaceae</taxon>
        <taxon>Desemzia</taxon>
    </lineage>
</organism>
<evidence type="ECO:0008006" key="3">
    <source>
        <dbReference type="Google" id="ProtNLM"/>
    </source>
</evidence>
<name>A0A1I5YK20_9LACT</name>
<dbReference type="RefSeq" id="WP_092481068.1">
    <property type="nucleotide sequence ID" value="NZ_FOXW01000009.1"/>
</dbReference>
<sequence length="279" mass="31537">MSRKGRSILLQTSVLLVMSFLLSGCASWKGLMPEKYDGKTVQRDETSIEAYSKAKEIVGESKDLYILEPFSESLLNPSLPLEESDFFKIEAGEYIVGEDFPAGRYQFRYMNEQLEPHLMNNATLRVTDEKDQLMTEELLTPYKIGYVETDLYEGNKVSLSGEGFSVEMGASKDSASQLVKQPLEVGEVLLTNGVWEVGKQLEAGTYVFTELPPGGYLYLFDNTLDPRVFELRGQMELNEETGEFIPVKTHLELTLENGQKMYLKDLNQPLKFTAKDTSE</sequence>
<dbReference type="PROSITE" id="PS51257">
    <property type="entry name" value="PROKAR_LIPOPROTEIN"/>
    <property type="match status" value="1"/>
</dbReference>
<evidence type="ECO:0000313" key="2">
    <source>
        <dbReference type="Proteomes" id="UP000199136"/>
    </source>
</evidence>